<evidence type="ECO:0000256" key="1">
    <source>
        <dbReference type="ARBA" id="ARBA00004141"/>
    </source>
</evidence>
<proteinExistence type="predicted"/>
<evidence type="ECO:0000313" key="12">
    <source>
        <dbReference type="Proteomes" id="UP000770717"/>
    </source>
</evidence>
<keyword evidence="8" id="KW-0739">Sodium transport</keyword>
<dbReference type="EMBL" id="WNTK01000626">
    <property type="protein sequence ID" value="KAG9469077.1"/>
    <property type="molecule type" value="Genomic_DNA"/>
</dbReference>
<keyword evidence="3 9" id="KW-0812">Transmembrane</keyword>
<dbReference type="GO" id="GO:0098719">
    <property type="term" value="P:sodium ion import across plasma membrane"/>
    <property type="evidence" value="ECO:0007669"/>
    <property type="project" value="TreeGrafter"/>
</dbReference>
<dbReference type="Pfam" id="PF00999">
    <property type="entry name" value="Na_H_Exchanger"/>
    <property type="match status" value="1"/>
</dbReference>
<dbReference type="GO" id="GO:0015386">
    <property type="term" value="F:potassium:proton antiporter activity"/>
    <property type="evidence" value="ECO:0007669"/>
    <property type="project" value="TreeGrafter"/>
</dbReference>
<accession>A0A8J6EH13</accession>
<evidence type="ECO:0000256" key="6">
    <source>
        <dbReference type="ARBA" id="ARBA00023065"/>
    </source>
</evidence>
<sequence>MVQLEIIDQVVMSYGGLRGAVAFALVALLDGRRVKAKNLFVSTTIIVVYFTVIFQGLTIKPLVQWLKVKRSEHHERKLNEKLHGRVRIYIPFI</sequence>
<evidence type="ECO:0000256" key="3">
    <source>
        <dbReference type="ARBA" id="ARBA00022692"/>
    </source>
</evidence>
<gene>
    <name evidence="11" type="ORF">GDO78_021261</name>
</gene>
<feature type="transmembrane region" description="Helical" evidence="9">
    <location>
        <begin position="6"/>
        <end position="27"/>
    </location>
</feature>
<protein>
    <recommendedName>
        <fullName evidence="10">Cation/H+ exchanger transmembrane domain-containing protein</fullName>
    </recommendedName>
</protein>
<dbReference type="AlphaFoldDB" id="A0A8J6EH13"/>
<evidence type="ECO:0000256" key="9">
    <source>
        <dbReference type="SAM" id="Phobius"/>
    </source>
</evidence>
<keyword evidence="4 9" id="KW-1133">Transmembrane helix</keyword>
<evidence type="ECO:0000256" key="5">
    <source>
        <dbReference type="ARBA" id="ARBA00023053"/>
    </source>
</evidence>
<organism evidence="11 12">
    <name type="scientific">Eleutherodactylus coqui</name>
    <name type="common">Puerto Rican coqui</name>
    <dbReference type="NCBI Taxonomy" id="57060"/>
    <lineage>
        <taxon>Eukaryota</taxon>
        <taxon>Metazoa</taxon>
        <taxon>Chordata</taxon>
        <taxon>Craniata</taxon>
        <taxon>Vertebrata</taxon>
        <taxon>Euteleostomi</taxon>
        <taxon>Amphibia</taxon>
        <taxon>Batrachia</taxon>
        <taxon>Anura</taxon>
        <taxon>Neobatrachia</taxon>
        <taxon>Hyloidea</taxon>
        <taxon>Eleutherodactylidae</taxon>
        <taxon>Eleutherodactylinae</taxon>
        <taxon>Eleutherodactylus</taxon>
        <taxon>Eleutherodactylus</taxon>
    </lineage>
</organism>
<evidence type="ECO:0000256" key="2">
    <source>
        <dbReference type="ARBA" id="ARBA00022448"/>
    </source>
</evidence>
<comment type="subcellular location">
    <subcellularLocation>
        <location evidence="1">Membrane</location>
        <topology evidence="1">Multi-pass membrane protein</topology>
    </subcellularLocation>
</comment>
<keyword evidence="7 9" id="KW-0472">Membrane</keyword>
<evidence type="ECO:0000256" key="7">
    <source>
        <dbReference type="ARBA" id="ARBA00023136"/>
    </source>
</evidence>
<evidence type="ECO:0000259" key="10">
    <source>
        <dbReference type="Pfam" id="PF00999"/>
    </source>
</evidence>
<dbReference type="PANTHER" id="PTHR10110:SF90">
    <property type="entry name" value="SODIUM_HYDROGEN EXCHANGER 3"/>
    <property type="match status" value="1"/>
</dbReference>
<keyword evidence="12" id="KW-1185">Reference proteome</keyword>
<dbReference type="InterPro" id="IPR006153">
    <property type="entry name" value="Cation/H_exchanger_TM"/>
</dbReference>
<dbReference type="GO" id="GO:0051453">
    <property type="term" value="P:regulation of intracellular pH"/>
    <property type="evidence" value="ECO:0007669"/>
    <property type="project" value="TreeGrafter"/>
</dbReference>
<keyword evidence="5" id="KW-0915">Sodium</keyword>
<dbReference type="GO" id="GO:0015385">
    <property type="term" value="F:sodium:proton antiporter activity"/>
    <property type="evidence" value="ECO:0007669"/>
    <property type="project" value="InterPro"/>
</dbReference>
<feature type="transmembrane region" description="Helical" evidence="9">
    <location>
        <begin position="39"/>
        <end position="59"/>
    </location>
</feature>
<dbReference type="GO" id="GO:0031526">
    <property type="term" value="C:brush border membrane"/>
    <property type="evidence" value="ECO:0007669"/>
    <property type="project" value="TreeGrafter"/>
</dbReference>
<dbReference type="Proteomes" id="UP000770717">
    <property type="component" value="Unassembled WGS sequence"/>
</dbReference>
<dbReference type="PANTHER" id="PTHR10110">
    <property type="entry name" value="SODIUM/HYDROGEN EXCHANGER"/>
    <property type="match status" value="1"/>
</dbReference>
<reference evidence="11" key="1">
    <citation type="thesis" date="2020" institute="ProQuest LLC" country="789 East Eisenhower Parkway, Ann Arbor, MI, USA">
        <title>Comparative Genomics and Chromosome Evolution.</title>
        <authorList>
            <person name="Mudd A.B."/>
        </authorList>
    </citation>
    <scope>NUCLEOTIDE SEQUENCE</scope>
    <source>
        <strain evidence="11">HN-11 Male</strain>
        <tissue evidence="11">Kidney and liver</tissue>
    </source>
</reference>
<name>A0A8J6EH13_ELECQ</name>
<keyword evidence="2" id="KW-0813">Transport</keyword>
<dbReference type="OrthoDB" id="196264at2759"/>
<feature type="domain" description="Cation/H+ exchanger transmembrane" evidence="10">
    <location>
        <begin position="3"/>
        <end position="65"/>
    </location>
</feature>
<evidence type="ECO:0000256" key="4">
    <source>
        <dbReference type="ARBA" id="ARBA00022989"/>
    </source>
</evidence>
<evidence type="ECO:0000256" key="8">
    <source>
        <dbReference type="ARBA" id="ARBA00023201"/>
    </source>
</evidence>
<keyword evidence="6" id="KW-0406">Ion transport</keyword>
<dbReference type="InterPro" id="IPR018422">
    <property type="entry name" value="Cation/H_exchanger_CPA1"/>
</dbReference>
<comment type="caution">
    <text evidence="11">The sequence shown here is derived from an EMBL/GenBank/DDBJ whole genome shotgun (WGS) entry which is preliminary data.</text>
</comment>
<evidence type="ECO:0000313" key="11">
    <source>
        <dbReference type="EMBL" id="KAG9469077.1"/>
    </source>
</evidence>